<dbReference type="Pfam" id="PF00498">
    <property type="entry name" value="FHA"/>
    <property type="match status" value="2"/>
</dbReference>
<evidence type="ECO:0000256" key="1">
    <source>
        <dbReference type="SAM" id="MobiDB-lite"/>
    </source>
</evidence>
<dbReference type="PROSITE" id="PS50006">
    <property type="entry name" value="FHA_DOMAIN"/>
    <property type="match status" value="1"/>
</dbReference>
<dbReference type="AlphaFoldDB" id="L0DLS3"/>
<proteinExistence type="predicted"/>
<keyword evidence="4" id="KW-1185">Reference proteome</keyword>
<dbReference type="HOGENOM" id="CLU_579881_0_0_0"/>
<evidence type="ECO:0000259" key="2">
    <source>
        <dbReference type="PROSITE" id="PS50006"/>
    </source>
</evidence>
<gene>
    <name evidence="3" type="ordered locus">Sinac_5475</name>
</gene>
<reference evidence="3 4" key="1">
    <citation type="submission" date="2012-02" db="EMBL/GenBank/DDBJ databases">
        <title>Complete sequence of chromosome of Singulisphaera acidiphila DSM 18658.</title>
        <authorList>
            <consortium name="US DOE Joint Genome Institute (JGI-PGF)"/>
            <person name="Lucas S."/>
            <person name="Copeland A."/>
            <person name="Lapidus A."/>
            <person name="Glavina del Rio T."/>
            <person name="Dalin E."/>
            <person name="Tice H."/>
            <person name="Bruce D."/>
            <person name="Goodwin L."/>
            <person name="Pitluck S."/>
            <person name="Peters L."/>
            <person name="Ovchinnikova G."/>
            <person name="Chertkov O."/>
            <person name="Kyrpides N."/>
            <person name="Mavromatis K."/>
            <person name="Ivanova N."/>
            <person name="Brettin T."/>
            <person name="Detter J.C."/>
            <person name="Han C."/>
            <person name="Larimer F."/>
            <person name="Land M."/>
            <person name="Hauser L."/>
            <person name="Markowitz V."/>
            <person name="Cheng J.-F."/>
            <person name="Hugenholtz P."/>
            <person name="Woyke T."/>
            <person name="Wu D."/>
            <person name="Tindall B."/>
            <person name="Pomrenke H."/>
            <person name="Brambilla E."/>
            <person name="Klenk H.-P."/>
            <person name="Eisen J.A."/>
        </authorList>
    </citation>
    <scope>NUCLEOTIDE SEQUENCE [LARGE SCALE GENOMIC DNA]</scope>
    <source>
        <strain evidence="4">ATCC BAA-1392 / DSM 18658 / VKM B-2454 / MOB10</strain>
    </source>
</reference>
<dbReference type="InterPro" id="IPR000253">
    <property type="entry name" value="FHA_dom"/>
</dbReference>
<dbReference type="Proteomes" id="UP000010798">
    <property type="component" value="Chromosome"/>
</dbReference>
<dbReference type="CDD" id="cd00060">
    <property type="entry name" value="FHA"/>
    <property type="match status" value="2"/>
</dbReference>
<organism evidence="3 4">
    <name type="scientific">Singulisphaera acidiphila (strain ATCC BAA-1392 / DSM 18658 / VKM B-2454 / MOB10)</name>
    <dbReference type="NCBI Taxonomy" id="886293"/>
    <lineage>
        <taxon>Bacteria</taxon>
        <taxon>Pseudomonadati</taxon>
        <taxon>Planctomycetota</taxon>
        <taxon>Planctomycetia</taxon>
        <taxon>Isosphaerales</taxon>
        <taxon>Isosphaeraceae</taxon>
        <taxon>Singulisphaera</taxon>
    </lineage>
</organism>
<accession>L0DLS3</accession>
<protein>
    <submittedName>
        <fullName evidence="3">FHA domain-containing protein</fullName>
    </submittedName>
</protein>
<evidence type="ECO:0000313" key="3">
    <source>
        <dbReference type="EMBL" id="AGA29621.1"/>
    </source>
</evidence>
<dbReference type="InterPro" id="IPR008984">
    <property type="entry name" value="SMAD_FHA_dom_sf"/>
</dbReference>
<dbReference type="OrthoDB" id="283723at2"/>
<feature type="compositionally biased region" description="Low complexity" evidence="1">
    <location>
        <begin position="384"/>
        <end position="393"/>
    </location>
</feature>
<dbReference type="SUPFAM" id="SSF49879">
    <property type="entry name" value="SMAD/FHA domain"/>
    <property type="match status" value="2"/>
</dbReference>
<dbReference type="STRING" id="886293.Sinac_5475"/>
<feature type="compositionally biased region" description="Polar residues" evidence="1">
    <location>
        <begin position="410"/>
        <end position="426"/>
    </location>
</feature>
<dbReference type="eggNOG" id="COG1716">
    <property type="taxonomic scope" value="Bacteria"/>
</dbReference>
<feature type="region of interest" description="Disordered" evidence="1">
    <location>
        <begin position="376"/>
        <end position="437"/>
    </location>
</feature>
<evidence type="ECO:0000313" key="4">
    <source>
        <dbReference type="Proteomes" id="UP000010798"/>
    </source>
</evidence>
<dbReference type="Gene3D" id="2.60.200.20">
    <property type="match status" value="2"/>
</dbReference>
<dbReference type="KEGG" id="saci:Sinac_5475"/>
<feature type="domain" description="FHA" evidence="2">
    <location>
        <begin position="154"/>
        <end position="203"/>
    </location>
</feature>
<name>L0DLS3_SINAD</name>
<sequence>MDRCSKELFLASCGLSGPLRLNLEEARDANSRVFEVPFVVVGRDPKADLIVNHPTVSPRQIYLQVIAGRIFYVDIASRSGVDGESERVGKGWVDDQRGIRLGPVRICAEAKMSPGELGDPLTSRSLDDSPLPVVVLEFPQQVDRPSWRLSRVLTLLGRTTECRLRFLDSEISKFHCSLLRTPAGVWAIDLLGRTGIKLNGQPIRWAKLEDGDHLQVGRHLILVRCTMPSTHPSGQANRPVATVNPRPEQPAPILEIGNGRPQNPPALASNELAQSVLATMASQFGQMQQQMFDQFQQALVMMAQTFGALQRDQMAQVRNELDQLRRLNQDLLTLQAQANRGNLNLPLAALPSAGSANGEIAKDDVLVHIESLLQAPLTTSDTAPPQRQPSSPSESERRHEPIENGIPTRTHPSSSKPPNTSPQTSAAAPEVTHSTPLPDEQIHGLLCRRMAQLQQERQGRWQRICDLVLGR</sequence>
<dbReference type="SMART" id="SM00240">
    <property type="entry name" value="FHA"/>
    <property type="match status" value="2"/>
</dbReference>
<dbReference type="EMBL" id="CP003364">
    <property type="protein sequence ID" value="AGA29621.1"/>
    <property type="molecule type" value="Genomic_DNA"/>
</dbReference>
<feature type="region of interest" description="Disordered" evidence="1">
    <location>
        <begin position="230"/>
        <end position="251"/>
    </location>
</feature>